<keyword evidence="5" id="KW-0175">Coiled coil</keyword>
<dbReference type="SMART" id="SM00028">
    <property type="entry name" value="TPR"/>
    <property type="match status" value="3"/>
</dbReference>
<dbReference type="CDD" id="cd21381">
    <property type="entry name" value="CTWD_TTC4"/>
    <property type="match status" value="1"/>
</dbReference>
<dbReference type="InterPro" id="IPR011990">
    <property type="entry name" value="TPR-like_helical_dom_sf"/>
</dbReference>
<evidence type="ECO:0000313" key="8">
    <source>
        <dbReference type="EMBL" id="KAL0636448.1"/>
    </source>
</evidence>
<evidence type="ECO:0000256" key="2">
    <source>
        <dbReference type="ARBA" id="ARBA00022803"/>
    </source>
</evidence>
<dbReference type="Pfam" id="PF14559">
    <property type="entry name" value="TPR_19"/>
    <property type="match status" value="1"/>
</dbReference>
<feature type="repeat" description="TPR" evidence="4">
    <location>
        <begin position="175"/>
        <end position="208"/>
    </location>
</feature>
<evidence type="ECO:0000313" key="9">
    <source>
        <dbReference type="Proteomes" id="UP001447188"/>
    </source>
</evidence>
<dbReference type="InterPro" id="IPR044059">
    <property type="entry name" value="Csn1/TTC4_wheel"/>
</dbReference>
<evidence type="ECO:0000256" key="5">
    <source>
        <dbReference type="SAM" id="Coils"/>
    </source>
</evidence>
<dbReference type="PANTHER" id="PTHR46035">
    <property type="entry name" value="TETRATRICOPEPTIDE REPEAT PROTEIN 4"/>
    <property type="match status" value="1"/>
</dbReference>
<dbReference type="Pfam" id="PF18972">
    <property type="entry name" value="Wheel"/>
    <property type="match status" value="1"/>
</dbReference>
<keyword evidence="1" id="KW-0677">Repeat</keyword>
<dbReference type="PANTHER" id="PTHR46035:SF1">
    <property type="entry name" value="TETRATRICOPEPTIDE REPEAT PROTEIN 4"/>
    <property type="match status" value="1"/>
</dbReference>
<feature type="coiled-coil region" evidence="5">
    <location>
        <begin position="218"/>
        <end position="248"/>
    </location>
</feature>
<feature type="region of interest" description="Disordered" evidence="6">
    <location>
        <begin position="23"/>
        <end position="45"/>
    </location>
</feature>
<name>A0ABR3GKI7_9PEZI</name>
<dbReference type="SUPFAM" id="SSF48452">
    <property type="entry name" value="TPR-like"/>
    <property type="match status" value="1"/>
</dbReference>
<dbReference type="Gene3D" id="1.25.40.10">
    <property type="entry name" value="Tetratricopeptide repeat domain"/>
    <property type="match status" value="1"/>
</dbReference>
<accession>A0ABR3GKI7</accession>
<dbReference type="InterPro" id="IPR019734">
    <property type="entry name" value="TPR_rpt"/>
</dbReference>
<dbReference type="Proteomes" id="UP001447188">
    <property type="component" value="Unassembled WGS sequence"/>
</dbReference>
<comment type="similarity">
    <text evidence="3">Belongs to the TTC4 family.</text>
</comment>
<reference evidence="8 9" key="1">
    <citation type="submission" date="2024-02" db="EMBL/GenBank/DDBJ databases">
        <title>Discinaceae phylogenomics.</title>
        <authorList>
            <person name="Dirks A.C."/>
            <person name="James T.Y."/>
        </authorList>
    </citation>
    <scope>NUCLEOTIDE SEQUENCE [LARGE SCALE GENOMIC DNA]</scope>
    <source>
        <strain evidence="8 9">ACD0624</strain>
    </source>
</reference>
<evidence type="ECO:0000259" key="7">
    <source>
        <dbReference type="Pfam" id="PF18972"/>
    </source>
</evidence>
<comment type="caution">
    <text evidence="8">The sequence shown here is derived from an EMBL/GenBank/DDBJ whole genome shotgun (WGS) entry which is preliminary data.</text>
</comment>
<keyword evidence="2 4" id="KW-0802">TPR repeat</keyword>
<evidence type="ECO:0000256" key="6">
    <source>
        <dbReference type="SAM" id="MobiDB-lite"/>
    </source>
</evidence>
<organism evidence="8 9">
    <name type="scientific">Discina gigas</name>
    <dbReference type="NCBI Taxonomy" id="1032678"/>
    <lineage>
        <taxon>Eukaryota</taxon>
        <taxon>Fungi</taxon>
        <taxon>Dikarya</taxon>
        <taxon>Ascomycota</taxon>
        <taxon>Pezizomycotina</taxon>
        <taxon>Pezizomycetes</taxon>
        <taxon>Pezizales</taxon>
        <taxon>Discinaceae</taxon>
        <taxon>Discina</taxon>
    </lineage>
</organism>
<dbReference type="EMBL" id="JBBBZM010000050">
    <property type="protein sequence ID" value="KAL0636448.1"/>
    <property type="molecule type" value="Genomic_DNA"/>
</dbReference>
<evidence type="ECO:0000256" key="1">
    <source>
        <dbReference type="ARBA" id="ARBA00022737"/>
    </source>
</evidence>
<evidence type="ECO:0000256" key="4">
    <source>
        <dbReference type="PROSITE-ProRule" id="PRU00339"/>
    </source>
</evidence>
<evidence type="ECO:0000256" key="3">
    <source>
        <dbReference type="ARBA" id="ARBA00023602"/>
    </source>
</evidence>
<keyword evidence="9" id="KW-1185">Reference proteome</keyword>
<proteinExistence type="inferred from homology"/>
<sequence>MPVTDGPEDRAADLDLESLVKQAAERHGHTPEALSSASRSMAPELPPSIASVKNVTAEEFIKAMGKMPLFMTELDEQGMDDGENIELEALRALAYEGEPDEVAQNFRTQGNENFMVKQWKDAVEFYTKALAVKCGVVEIDSACYTNRAACNLELKNYRRVINDCKAALQHNHRNVKAWYRSARALFALEKLSEAMQCIDNGLEYDPSNSALLTLKGQVGRKQGRIAELERLRKEKEDKKKREEQILKIAMIARKIPTKTTPQPPELEDAKLYLADPLDPKSTLHFPTVFLYPLTLQSDFIKAFPENSNLFEQLAMVLAEPCSWDKSREYFPQTKVEAYMETKTGGLIKVGKKMPLFEVLGAGKAQVVDQVLTILLVPKARTQEFIDDWKRKHPTPTA</sequence>
<protein>
    <submittedName>
        <fullName evidence="8">HSP70/90 co-chaperone</fullName>
    </submittedName>
</protein>
<dbReference type="PROSITE" id="PS50005">
    <property type="entry name" value="TPR"/>
    <property type="match status" value="1"/>
</dbReference>
<feature type="domain" description="Cns1/TTC4 wheel" evidence="7">
    <location>
        <begin position="275"/>
        <end position="388"/>
    </location>
</feature>
<gene>
    <name evidence="8" type="primary">CNS1</name>
    <name evidence="8" type="ORF">Q9L58_004597</name>
</gene>